<dbReference type="Proteomes" id="UP000002675">
    <property type="component" value="Chromosome II"/>
</dbReference>
<name>Q7MCG9_VIBVY</name>
<gene>
    <name evidence="1" type="ordered locus">VVA1418</name>
</gene>
<evidence type="ECO:0000313" key="2">
    <source>
        <dbReference type="Proteomes" id="UP000002675"/>
    </source>
</evidence>
<proteinExistence type="predicted"/>
<dbReference type="EMBL" id="BA000038">
    <property type="protein sequence ID" value="BAC97444.1"/>
    <property type="molecule type" value="Genomic_DNA"/>
</dbReference>
<dbReference type="KEGG" id="vvy:VVA1418"/>
<organism evidence="1 2">
    <name type="scientific">Vibrio vulnificus (strain YJ016)</name>
    <dbReference type="NCBI Taxonomy" id="196600"/>
    <lineage>
        <taxon>Bacteria</taxon>
        <taxon>Pseudomonadati</taxon>
        <taxon>Pseudomonadota</taxon>
        <taxon>Gammaproteobacteria</taxon>
        <taxon>Vibrionales</taxon>
        <taxon>Vibrionaceae</taxon>
        <taxon>Vibrio</taxon>
    </lineage>
</organism>
<accession>Q7MCG9</accession>
<evidence type="ECO:0000313" key="1">
    <source>
        <dbReference type="EMBL" id="BAC97444.1"/>
    </source>
</evidence>
<protein>
    <submittedName>
        <fullName evidence="1">Uncharacterized protein</fullName>
    </submittedName>
</protein>
<reference evidence="1 2" key="1">
    <citation type="journal article" date="2003" name="Genome Res.">
        <title>Comparative genome analysis of Vibrio vulnificus, a marine pathogen.</title>
        <authorList>
            <person name="Chen C.Y."/>
            <person name="Wu K.M."/>
            <person name="Chang Y.C."/>
            <person name="Chang C.H."/>
            <person name="Tsai H.C."/>
            <person name="Liao T.L."/>
            <person name="Liu Y.M."/>
            <person name="Chen H.J."/>
            <person name="Shen A.B."/>
            <person name="Li J.C."/>
            <person name="Su T.L."/>
            <person name="Shao C.P."/>
            <person name="Lee C.T."/>
            <person name="Hor L.I."/>
            <person name="Tsai S.F."/>
        </authorList>
    </citation>
    <scope>NUCLEOTIDE SEQUENCE [LARGE SCALE GENOMIC DNA]</scope>
    <source>
        <strain evidence="1 2">YJ016</strain>
    </source>
</reference>
<dbReference type="HOGENOM" id="CLU_3086171_0_0_6"/>
<dbReference type="AlphaFoldDB" id="Q7MCG9"/>
<sequence length="52" mass="6270">MKFPFCNNFCAKCYFAIFQSLIKQSIQNKNNWREYRSLLVIFAKRIFTLTSP</sequence>